<feature type="region of interest" description="Disordered" evidence="1">
    <location>
        <begin position="641"/>
        <end position="660"/>
    </location>
</feature>
<dbReference type="Pfam" id="PF01935">
    <property type="entry name" value="DUF87"/>
    <property type="match status" value="1"/>
</dbReference>
<accession>A0ABX2LMK6</accession>
<keyword evidence="4" id="KW-1185">Reference proteome</keyword>
<dbReference type="RefSeq" id="WP_174682889.1">
    <property type="nucleotide sequence ID" value="NZ_JABUQZ010000003.1"/>
</dbReference>
<evidence type="ECO:0000256" key="1">
    <source>
        <dbReference type="SAM" id="MobiDB-lite"/>
    </source>
</evidence>
<reference evidence="3 4" key="1">
    <citation type="submission" date="2020-06" db="EMBL/GenBank/DDBJ databases">
        <title>Haloterrigena sp. nov., an extremely halophilic archaeon isolated from a saline sediment.</title>
        <authorList>
            <person name="Liu B.-B."/>
        </authorList>
    </citation>
    <scope>NUCLEOTIDE SEQUENCE [LARGE SCALE GENOMIC DNA]</scope>
    <source>
        <strain evidence="3 4">SYSU A558-1</strain>
    </source>
</reference>
<organism evidence="3 4">
    <name type="scientific">Haloterrigena gelatinilytica</name>
    <dbReference type="NCBI Taxonomy" id="2741724"/>
    <lineage>
        <taxon>Archaea</taxon>
        <taxon>Methanobacteriati</taxon>
        <taxon>Methanobacteriota</taxon>
        <taxon>Stenosarchaea group</taxon>
        <taxon>Halobacteria</taxon>
        <taxon>Halobacteriales</taxon>
        <taxon>Natrialbaceae</taxon>
        <taxon>Haloterrigena</taxon>
    </lineage>
</organism>
<protein>
    <recommendedName>
        <fullName evidence="2">Helicase HerA central domain-containing protein</fullName>
    </recommendedName>
</protein>
<feature type="compositionally biased region" description="Polar residues" evidence="1">
    <location>
        <begin position="651"/>
        <end position="660"/>
    </location>
</feature>
<dbReference type="InterPro" id="IPR002789">
    <property type="entry name" value="HerA_central"/>
</dbReference>
<evidence type="ECO:0000313" key="4">
    <source>
        <dbReference type="Proteomes" id="UP001016761"/>
    </source>
</evidence>
<evidence type="ECO:0000313" key="3">
    <source>
        <dbReference type="EMBL" id="NUC75051.1"/>
    </source>
</evidence>
<dbReference type="EMBL" id="JABUQZ010000003">
    <property type="protein sequence ID" value="NUC75051.1"/>
    <property type="molecule type" value="Genomic_DNA"/>
</dbReference>
<sequence length="699" mass="79098">MSSHQQQNSTDYGTYRAGEEIQSLRKNRSEGIRGTVDALFGALAQDDRGEILEYCQRLERLLPITQSHIYHVDDVLSASELQWSGEAVLSFITANDREEYIFEADKTALDQLVMDITAMAAVNGDVDVTIQREQPALEYETRVGTRFVKPTSPATGDLKLIETGEEADLKATLLTGSQGSGKSSAVGTLVEDRIEKGHAVIDLVDLFKSENAVYDVEDDHDSAMQDYRVRHGLERGFSGDYEPPDVTVLAPLTHTLAGVEVPFRETDDGGEEPVVTPFTIPASELTFRQLVMLLPHTTKTQQGYIKSAHHYLTQDDSDWSLMELANTVRQKTNAGDQVADRIERSLRTAQSKSFIRDKQSPHVLEWDSLMQRDRHVGAFTVHMIAEKSDKLAVLSYLIDKLHDVRKDLLMNHKLEDTDTYPPLTVVMRELHTVAPRSKSEQDSESTIEGYMIDSLSELLALMRHANMEVIADTQKFKQQLSPDVSGLFHRVFCFSGQKPDVRTVFRTRIDDTDPAEQVAQYDTGECAVVNSDGYKLPIKMAPPRFHHLDASRDGSGLTYRAKQLDDEFLDEPSWSADIPPRLRFEGRFDPREAFWTRFVRVTNDSDDRVLKDRLASLARSWFMANDYQYPGEKQFKTWVKGSKDVDDQRPRTSSLRPEQETWCEQNDCGNRAWVFKGITVEAPPSVNAEHDPVTKRSRS</sequence>
<dbReference type="SUPFAM" id="SSF52540">
    <property type="entry name" value="P-loop containing nucleoside triphosphate hydrolases"/>
    <property type="match status" value="1"/>
</dbReference>
<gene>
    <name evidence="3" type="ORF">HTZ84_22560</name>
</gene>
<proteinExistence type="predicted"/>
<dbReference type="InterPro" id="IPR027417">
    <property type="entry name" value="P-loop_NTPase"/>
</dbReference>
<dbReference type="Gene3D" id="3.40.50.300">
    <property type="entry name" value="P-loop containing nucleotide triphosphate hydrolases"/>
    <property type="match status" value="1"/>
</dbReference>
<name>A0ABX2LMK6_9EURY</name>
<dbReference type="Proteomes" id="UP001016761">
    <property type="component" value="Unassembled WGS sequence"/>
</dbReference>
<comment type="caution">
    <text evidence="3">The sequence shown here is derived from an EMBL/GenBank/DDBJ whole genome shotgun (WGS) entry which is preliminary data.</text>
</comment>
<feature type="domain" description="Helicase HerA central" evidence="2">
    <location>
        <begin position="176"/>
        <end position="349"/>
    </location>
</feature>
<evidence type="ECO:0000259" key="2">
    <source>
        <dbReference type="Pfam" id="PF01935"/>
    </source>
</evidence>
<feature type="compositionally biased region" description="Basic and acidic residues" evidence="1">
    <location>
        <begin position="641"/>
        <end position="650"/>
    </location>
</feature>